<comment type="caution">
    <text evidence="1">The sequence shown here is derived from an EMBL/GenBank/DDBJ whole genome shotgun (WGS) entry which is preliminary data.</text>
</comment>
<proteinExistence type="predicted"/>
<name>A0ABU0FL02_9HYPH</name>
<evidence type="ECO:0000313" key="2">
    <source>
        <dbReference type="Proteomes" id="UP001237448"/>
    </source>
</evidence>
<evidence type="ECO:0000313" key="1">
    <source>
        <dbReference type="EMBL" id="MDQ0394773.1"/>
    </source>
</evidence>
<gene>
    <name evidence="1" type="ORF">J3R73_004565</name>
</gene>
<sequence>MQIRLGEHGLSSLIYEGHEFLLSARSGEILPVNYTPRLSRGNDSIQGSSNPISVFVDNKKSTVKYTYPWSTIIVNYTIRDDNLLISIKIKNTDNYYSISNLTLGVAQLTFLEVPTGRVLEAGMWGTGGILQPLHIRPQMVAPDQAPPIVEIRTSNIAAVFASDDIPTEKRLQSIGIPFTTDRMDKRSYPLWITIKPLPPGADLTVNVSLRFGSAASDLQSLAGDVLQTYRRSYPYELTWPSHAPIGALFLATSQPHPLKNPRGWFLNAKDVDVTTPAGLQNWHDRLMAFADRSIRVLQDMGAQGMITWDPEGQEFPNATFYGAPQLTSKLAPETNFASAGTLETIDEYFAKFRAVGLRTGVTLRPQRIVFHQGIPVQEFSEDPFSELLEKIRYARKRWGCTLFYIDSTYDMSGPLSADIMRSLRQANPDVLLIPENEDFRDFAYTAPLNSFNHFGVTQTPSSVREVYKDAFSVIFASLPQRTSTASIERLVDAVRNGDILLVGGWYPGPHVEYAKQIYKEAREKKSSH</sequence>
<protein>
    <submittedName>
        <fullName evidence="1">Uncharacterized protein</fullName>
    </submittedName>
</protein>
<dbReference type="EMBL" id="JAUSVK010000001">
    <property type="protein sequence ID" value="MDQ0394773.1"/>
    <property type="molecule type" value="Genomic_DNA"/>
</dbReference>
<organism evidence="1 2">
    <name type="scientific">Labrys monachus</name>
    <dbReference type="NCBI Taxonomy" id="217067"/>
    <lineage>
        <taxon>Bacteria</taxon>
        <taxon>Pseudomonadati</taxon>
        <taxon>Pseudomonadota</taxon>
        <taxon>Alphaproteobacteria</taxon>
        <taxon>Hyphomicrobiales</taxon>
        <taxon>Xanthobacteraceae</taxon>
        <taxon>Labrys</taxon>
    </lineage>
</organism>
<reference evidence="1 2" key="1">
    <citation type="submission" date="2023-07" db="EMBL/GenBank/DDBJ databases">
        <title>Genomic Encyclopedia of Type Strains, Phase IV (KMG-IV): sequencing the most valuable type-strain genomes for metagenomic binning, comparative biology and taxonomic classification.</title>
        <authorList>
            <person name="Goeker M."/>
        </authorList>
    </citation>
    <scope>NUCLEOTIDE SEQUENCE [LARGE SCALE GENOMIC DNA]</scope>
    <source>
        <strain evidence="1 2">DSM 5896</strain>
    </source>
</reference>
<dbReference type="Proteomes" id="UP001237448">
    <property type="component" value="Unassembled WGS sequence"/>
</dbReference>
<dbReference type="RefSeq" id="WP_307432464.1">
    <property type="nucleotide sequence ID" value="NZ_JAUSVK010000001.1"/>
</dbReference>
<accession>A0ABU0FL02</accession>
<keyword evidence="2" id="KW-1185">Reference proteome</keyword>